<keyword evidence="7 13" id="KW-0791">Threonine biosynthesis</keyword>
<evidence type="ECO:0000256" key="9">
    <source>
        <dbReference type="ARBA" id="ARBA00022777"/>
    </source>
</evidence>
<reference evidence="16 17" key="1">
    <citation type="submission" date="2010-12" db="EMBL/GenBank/DDBJ databases">
        <authorList>
            <person name="Muzny D."/>
            <person name="Qin X."/>
            <person name="Deng J."/>
            <person name="Jiang H."/>
            <person name="Liu Y."/>
            <person name="Qu J."/>
            <person name="Song X.-Z."/>
            <person name="Zhang L."/>
            <person name="Thornton R."/>
            <person name="Coyle M."/>
            <person name="Francisco L."/>
            <person name="Jackson L."/>
            <person name="Javaid M."/>
            <person name="Korchina V."/>
            <person name="Kovar C."/>
            <person name="Mata R."/>
            <person name="Mathew T."/>
            <person name="Ngo R."/>
            <person name="Nguyen L."/>
            <person name="Nguyen N."/>
            <person name="Okwuonu G."/>
            <person name="Ongeri F."/>
            <person name="Pham C."/>
            <person name="Simmons D."/>
            <person name="Wilczek-Boney K."/>
            <person name="Hale W."/>
            <person name="Jakkamsetti A."/>
            <person name="Pham P."/>
            <person name="Ruth R."/>
            <person name="San Lucas F."/>
            <person name="Warren J."/>
            <person name="Zhang J."/>
            <person name="Zhao Z."/>
            <person name="Zhou C."/>
            <person name="Zhu D."/>
            <person name="Lee S."/>
            <person name="Bess C."/>
            <person name="Blankenburg K."/>
            <person name="Forbes L."/>
            <person name="Fu Q."/>
            <person name="Gubbala S."/>
            <person name="Hirani K."/>
            <person name="Jayaseelan J.C."/>
            <person name="Lara F."/>
            <person name="Munidasa M."/>
            <person name="Palculict T."/>
            <person name="Patil S."/>
            <person name="Pu L.-L."/>
            <person name="Saada N."/>
            <person name="Tang L."/>
            <person name="Weissenberger G."/>
            <person name="Zhu Y."/>
            <person name="Hemphill L."/>
            <person name="Shang Y."/>
            <person name="Youmans B."/>
            <person name="Ayvaz T."/>
            <person name="Ross M."/>
            <person name="Santibanez J."/>
            <person name="Aqrawi P."/>
            <person name="Gross S."/>
            <person name="Joshi V."/>
            <person name="Fowler G."/>
            <person name="Nazareth L."/>
            <person name="Reid J."/>
            <person name="Worley K."/>
            <person name="Petrosino J."/>
            <person name="Highlander S."/>
            <person name="Gibbs R."/>
        </authorList>
    </citation>
    <scope>NUCLEOTIDE SEQUENCE [LARGE SCALE GENOMIC DNA]</scope>
    <source>
        <strain evidence="17">DSM 15952 / CCUG 50447 / LMG 22039 / TP 1.5</strain>
    </source>
</reference>
<dbReference type="InterPro" id="IPR014721">
    <property type="entry name" value="Ribsml_uS5_D2-typ_fold_subgr"/>
</dbReference>
<dbReference type="InterPro" id="IPR006204">
    <property type="entry name" value="GHMP_kinase_N_dom"/>
</dbReference>
<evidence type="ECO:0000256" key="11">
    <source>
        <dbReference type="ARBA" id="ARBA00049375"/>
    </source>
</evidence>
<dbReference type="UniPathway" id="UPA00050">
    <property type="reaction ID" value="UER00064"/>
</dbReference>
<dbReference type="RefSeq" id="WP_007208078.1">
    <property type="nucleotide sequence ID" value="NZ_GL622241.1"/>
</dbReference>
<dbReference type="InterPro" id="IPR000870">
    <property type="entry name" value="Homoserine_kinase"/>
</dbReference>
<dbReference type="Pfam" id="PF08544">
    <property type="entry name" value="GHMP_kinases_C"/>
    <property type="match status" value="1"/>
</dbReference>
<dbReference type="SUPFAM" id="SSF55060">
    <property type="entry name" value="GHMP Kinase, C-terminal domain"/>
    <property type="match status" value="1"/>
</dbReference>
<feature type="domain" description="GHMP kinase N-terminal" evidence="14">
    <location>
        <begin position="68"/>
        <end position="131"/>
    </location>
</feature>
<dbReference type="GO" id="GO:0009088">
    <property type="term" value="P:threonine biosynthetic process"/>
    <property type="evidence" value="ECO:0007669"/>
    <property type="project" value="UniProtKB-UniRule"/>
</dbReference>
<dbReference type="InterPro" id="IPR036554">
    <property type="entry name" value="GHMP_kinase_C_sf"/>
</dbReference>
<dbReference type="Proteomes" id="UP000010296">
    <property type="component" value="Unassembled WGS sequence"/>
</dbReference>
<dbReference type="NCBIfam" id="TIGR00191">
    <property type="entry name" value="thrB"/>
    <property type="match status" value="1"/>
</dbReference>
<name>E6LFB9_ENTI1</name>
<protein>
    <recommendedName>
        <fullName evidence="4 13">Homoserine kinase</fullName>
        <shortName evidence="13">HK</shortName>
        <shortName evidence="13">HSK</shortName>
        <ecNumber evidence="3 13">2.7.1.39</ecNumber>
    </recommendedName>
</protein>
<gene>
    <name evidence="13 16" type="primary">thrB</name>
    <name evidence="16" type="ORF">HMPREF9088_1059</name>
</gene>
<dbReference type="eggNOG" id="COG0083">
    <property type="taxonomic scope" value="Bacteria"/>
</dbReference>
<evidence type="ECO:0000256" key="13">
    <source>
        <dbReference type="HAMAP-Rule" id="MF_00384"/>
    </source>
</evidence>
<feature type="domain" description="GHMP kinase C-terminal" evidence="15">
    <location>
        <begin position="196"/>
        <end position="271"/>
    </location>
</feature>
<evidence type="ECO:0000313" key="16">
    <source>
        <dbReference type="EMBL" id="EFU74146.1"/>
    </source>
</evidence>
<keyword evidence="8 13" id="KW-0547">Nucleotide-binding</keyword>
<feature type="binding site" evidence="13">
    <location>
        <begin position="79"/>
        <end position="89"/>
    </location>
    <ligand>
        <name>ATP</name>
        <dbReference type="ChEBI" id="CHEBI:30616"/>
    </ligand>
</feature>
<dbReference type="OrthoDB" id="9769912at2"/>
<keyword evidence="17" id="KW-1185">Reference proteome</keyword>
<dbReference type="Gene3D" id="3.30.230.10">
    <property type="match status" value="1"/>
</dbReference>
<keyword evidence="9 13" id="KW-0418">Kinase</keyword>
<evidence type="ECO:0000256" key="6">
    <source>
        <dbReference type="ARBA" id="ARBA00022679"/>
    </source>
</evidence>
<dbReference type="PANTHER" id="PTHR20861">
    <property type="entry name" value="HOMOSERINE/4-DIPHOSPHOCYTIDYL-2-C-METHYL-D-ERYTHRITOL KINASE"/>
    <property type="match status" value="1"/>
</dbReference>
<dbReference type="GO" id="GO:0005524">
    <property type="term" value="F:ATP binding"/>
    <property type="evidence" value="ECO:0007669"/>
    <property type="project" value="UniProtKB-UniRule"/>
</dbReference>
<dbReference type="Pfam" id="PF00288">
    <property type="entry name" value="GHMP_kinases_N"/>
    <property type="match status" value="1"/>
</dbReference>
<evidence type="ECO:0000259" key="14">
    <source>
        <dbReference type="Pfam" id="PF00288"/>
    </source>
</evidence>
<keyword evidence="5 13" id="KW-0028">Amino-acid biosynthesis</keyword>
<evidence type="ECO:0000256" key="10">
    <source>
        <dbReference type="ARBA" id="ARBA00022840"/>
    </source>
</evidence>
<evidence type="ECO:0000313" key="17">
    <source>
        <dbReference type="Proteomes" id="UP000010296"/>
    </source>
</evidence>
<dbReference type="HAMAP" id="MF_00384">
    <property type="entry name" value="Homoser_kinase"/>
    <property type="match status" value="1"/>
</dbReference>
<evidence type="ECO:0000256" key="8">
    <source>
        <dbReference type="ARBA" id="ARBA00022741"/>
    </source>
</evidence>
<keyword evidence="10 13" id="KW-0067">ATP-binding</keyword>
<keyword evidence="6 13" id="KW-0808">Transferase</keyword>
<dbReference type="AlphaFoldDB" id="E6LFB9"/>
<evidence type="ECO:0000256" key="2">
    <source>
        <dbReference type="ARBA" id="ARBA00007370"/>
    </source>
</evidence>
<dbReference type="PROSITE" id="PS00627">
    <property type="entry name" value="GHMP_KINASES_ATP"/>
    <property type="match status" value="1"/>
</dbReference>
<comment type="caution">
    <text evidence="16">The sequence shown here is derived from an EMBL/GenBank/DDBJ whole genome shotgun (WGS) entry which is preliminary data.</text>
</comment>
<dbReference type="PRINTS" id="PR00958">
    <property type="entry name" value="HOMSERKINASE"/>
</dbReference>
<evidence type="ECO:0000256" key="5">
    <source>
        <dbReference type="ARBA" id="ARBA00022605"/>
    </source>
</evidence>
<evidence type="ECO:0000256" key="4">
    <source>
        <dbReference type="ARBA" id="ARBA00017858"/>
    </source>
</evidence>
<evidence type="ECO:0000256" key="3">
    <source>
        <dbReference type="ARBA" id="ARBA00012078"/>
    </source>
</evidence>
<organism evidence="16 17">
    <name type="scientific">Enterococcus italicus (strain DSM 15952 / CCUG 50447 / LMG 22039 / TP 1.5)</name>
    <dbReference type="NCBI Taxonomy" id="888064"/>
    <lineage>
        <taxon>Bacteria</taxon>
        <taxon>Bacillati</taxon>
        <taxon>Bacillota</taxon>
        <taxon>Bacilli</taxon>
        <taxon>Lactobacillales</taxon>
        <taxon>Enterococcaceae</taxon>
        <taxon>Enterococcus</taxon>
    </lineage>
</organism>
<evidence type="ECO:0000259" key="15">
    <source>
        <dbReference type="Pfam" id="PF08544"/>
    </source>
</evidence>
<evidence type="ECO:0000256" key="12">
    <source>
        <dbReference type="ARBA" id="ARBA00049954"/>
    </source>
</evidence>
<dbReference type="InterPro" id="IPR020568">
    <property type="entry name" value="Ribosomal_Su5_D2-typ_SF"/>
</dbReference>
<accession>E6LFB9</accession>
<evidence type="ECO:0000256" key="1">
    <source>
        <dbReference type="ARBA" id="ARBA00005015"/>
    </source>
</evidence>
<proteinExistence type="inferred from homology"/>
<comment type="similarity">
    <text evidence="2 13">Belongs to the GHMP kinase family. Homoserine kinase subfamily.</text>
</comment>
<comment type="catalytic activity">
    <reaction evidence="11 13">
        <text>L-homoserine + ATP = O-phospho-L-homoserine + ADP + H(+)</text>
        <dbReference type="Rhea" id="RHEA:13985"/>
        <dbReference type="ChEBI" id="CHEBI:15378"/>
        <dbReference type="ChEBI" id="CHEBI:30616"/>
        <dbReference type="ChEBI" id="CHEBI:57476"/>
        <dbReference type="ChEBI" id="CHEBI:57590"/>
        <dbReference type="ChEBI" id="CHEBI:456216"/>
        <dbReference type="EC" id="2.7.1.39"/>
    </reaction>
</comment>
<dbReference type="PANTHER" id="PTHR20861:SF1">
    <property type="entry name" value="HOMOSERINE KINASE"/>
    <property type="match status" value="1"/>
</dbReference>
<comment type="pathway">
    <text evidence="1 13">Amino-acid biosynthesis; L-threonine biosynthesis; L-threonine from L-aspartate: step 4/5.</text>
</comment>
<dbReference type="PIRSF" id="PIRSF000676">
    <property type="entry name" value="Homoser_kin"/>
    <property type="match status" value="1"/>
</dbReference>
<dbReference type="GO" id="GO:0005737">
    <property type="term" value="C:cytoplasm"/>
    <property type="evidence" value="ECO:0007669"/>
    <property type="project" value="UniProtKB-SubCell"/>
</dbReference>
<comment type="subcellular location">
    <subcellularLocation>
        <location evidence="13">Cytoplasm</location>
    </subcellularLocation>
</comment>
<evidence type="ECO:0000256" key="7">
    <source>
        <dbReference type="ARBA" id="ARBA00022697"/>
    </source>
</evidence>
<dbReference type="SUPFAM" id="SSF54211">
    <property type="entry name" value="Ribosomal protein S5 domain 2-like"/>
    <property type="match status" value="1"/>
</dbReference>
<dbReference type="HOGENOM" id="CLU_041243_0_0_9"/>
<dbReference type="PATRIC" id="fig|888064.11.peg.301"/>
<dbReference type="InterPro" id="IPR006203">
    <property type="entry name" value="GHMP_knse_ATP-bd_CS"/>
</dbReference>
<dbReference type="EC" id="2.7.1.39" evidence="3 13"/>
<dbReference type="EMBL" id="AEPV01000037">
    <property type="protein sequence ID" value="EFU74146.1"/>
    <property type="molecule type" value="Genomic_DNA"/>
</dbReference>
<keyword evidence="13" id="KW-0963">Cytoplasm</keyword>
<dbReference type="STRING" id="888064.HMPREF9088_1059"/>
<comment type="function">
    <text evidence="12 13">Catalyzes the ATP-dependent phosphorylation of L-homoserine to L-homoserine phosphate.</text>
</comment>
<dbReference type="InterPro" id="IPR013750">
    <property type="entry name" value="GHMP_kinase_C_dom"/>
</dbReference>
<sequence length="292" mass="31318">MIIRVPATSANLGPGFDSCGIAVARYLTIEVKEQQDSWFIDHQLGAEVPTDETNLLLTTALSICPAIAPHRLVMQSEIPLARGLGSSSSVIVAGIELANQLGNLNLTPQKKLELATAIEGHPDNVAPAIFGDFVVSTYFPKRSERTVVSVKHQFPDCGVIAYIPKVELLTKTSRNVLPQTFAFKEAVEASAIANVMIAAIIQGDLAVAGEMMSADRWHEPYRNSLVPHLQSVKDSCLALGAYACFLSGAGPTVLILTPLDKRDTIVKKLQDSASDAAEIAPLSIDRIGVHVR</sequence>
<dbReference type="Gene3D" id="3.30.70.890">
    <property type="entry name" value="GHMP kinase, C-terminal domain"/>
    <property type="match status" value="1"/>
</dbReference>
<dbReference type="GO" id="GO:0004413">
    <property type="term" value="F:homoserine kinase activity"/>
    <property type="evidence" value="ECO:0007669"/>
    <property type="project" value="UniProtKB-UniRule"/>
</dbReference>